<dbReference type="RefSeq" id="XP_002956260.1">
    <property type="nucleotide sequence ID" value="XM_002956214.1"/>
</dbReference>
<feature type="region of interest" description="Disordered" evidence="1">
    <location>
        <begin position="971"/>
        <end position="1014"/>
    </location>
</feature>
<dbReference type="EMBL" id="GL378380">
    <property type="protein sequence ID" value="EFJ42609.1"/>
    <property type="molecule type" value="Genomic_DNA"/>
</dbReference>
<evidence type="ECO:0000313" key="4">
    <source>
        <dbReference type="Proteomes" id="UP000001058"/>
    </source>
</evidence>
<gene>
    <name evidence="3" type="ORF">VOLCADRAFT_121499</name>
</gene>
<protein>
    <recommendedName>
        <fullName evidence="5">EF-hand domain-containing protein</fullName>
    </recommendedName>
</protein>
<sequence>MARRPPALLGLLALALLCWPFLRVIAQIKDEVSVTKPQELREALLSGATQIMVAANLNFNSENWPDPPVAIAKQVTIYSLYRFKLDFCGSSGAPARPLINVTALGSLLVHRVFLRNFLPSVPQNLSGLGPVPALLSSGGPISFRFVVFHFLPAVTWVFDASVSDSFWAREGRTTALSNIYTGQPVQLLQPALYLVKYSSLQNLTAKYSMDTCFAPMDLDSCYADDAEDTALIYCLYTFADSLRNPTVRHIRVFHDIGLDRLAYRRSSPFAVNGSKSYRACPRSQPSINLENLYAAVVVRDAVDFTGLRFKASLATNFTSWPPDLPVLLSLFDVAGSGVVSLNDVVIDVPDLAGLVGRLKALPGCCTADPTRPNLRPELDTWPTAAELQAAAAVAAQPVNGRGVIYDAWRPDAAAGGGGGGGEDDVSRPSVRIRHWVLTRNAWQSYAASALNTYDALNAPSAAAWGFGNVTVRQADNANARALCFGGALEQGTVLRSGVTMVASELELRQALIKGGRYIQVISDMKLTAANWPGGDAAVVINAGIVEVRGCHPQYGKRFTIDLSDLNAIVQARGRLIFQGDLRFINVGWVTVNRSQLMSVASGVSDVSLLGAFAPAAASGVGAVECEGVVIDGVYDPAGFRAEDLLAVLHLNHMTAEVRARNATLRGDGGLTLGFWSVNQTAPLGKWVFTNTDISWVPVDGDGGGGGAAVGTDAPPPPPDGGGGRAAAAPVQIIVPGKGPLGNINAAKRDMVVILLPAHMSGRERHERMAVMEAAISSSLSHPNIVQTYTYGAERVEGAKARSLGMRLAGCVCGKPASQPVPTKKVDDKPCKEGLKVDREICVIGNPNDDPEELGSTEPCTQEAEQHFCSAKNSHRLFEVKPDELPNVLKEFNVMKARLAYYISLGRVTWEAAWVSLRPEAHLLPRMMRLAQVATILPTHFSKINLNPYGEDDNEEVATDPEIEVLVQATYPASDDEAFSDSDYETDVERDTDESSVDEDFVDEEEDAKEEQKGWAAAAAKALGFR</sequence>
<dbReference type="InParanoid" id="D8UC97"/>
<dbReference type="Proteomes" id="UP000001058">
    <property type="component" value="Unassembled WGS sequence"/>
</dbReference>
<organism evidence="4">
    <name type="scientific">Volvox carteri f. nagariensis</name>
    <dbReference type="NCBI Taxonomy" id="3068"/>
    <lineage>
        <taxon>Eukaryota</taxon>
        <taxon>Viridiplantae</taxon>
        <taxon>Chlorophyta</taxon>
        <taxon>core chlorophytes</taxon>
        <taxon>Chlorophyceae</taxon>
        <taxon>CS clade</taxon>
        <taxon>Chlamydomonadales</taxon>
        <taxon>Volvocaceae</taxon>
        <taxon>Volvox</taxon>
    </lineage>
</organism>
<keyword evidence="4" id="KW-1185">Reference proteome</keyword>
<dbReference type="KEGG" id="vcn:VOLCADRAFT_121499"/>
<proteinExistence type="predicted"/>
<evidence type="ECO:0000313" key="3">
    <source>
        <dbReference type="EMBL" id="EFJ42609.1"/>
    </source>
</evidence>
<reference evidence="3 4" key="1">
    <citation type="journal article" date="2010" name="Science">
        <title>Genomic analysis of organismal complexity in the multicellular green alga Volvox carteri.</title>
        <authorList>
            <person name="Prochnik S.E."/>
            <person name="Umen J."/>
            <person name="Nedelcu A.M."/>
            <person name="Hallmann A."/>
            <person name="Miller S.M."/>
            <person name="Nishii I."/>
            <person name="Ferris P."/>
            <person name="Kuo A."/>
            <person name="Mitros T."/>
            <person name="Fritz-Laylin L.K."/>
            <person name="Hellsten U."/>
            <person name="Chapman J."/>
            <person name="Simakov O."/>
            <person name="Rensing S.A."/>
            <person name="Terry A."/>
            <person name="Pangilinan J."/>
            <person name="Kapitonov V."/>
            <person name="Jurka J."/>
            <person name="Salamov A."/>
            <person name="Shapiro H."/>
            <person name="Schmutz J."/>
            <person name="Grimwood J."/>
            <person name="Lindquist E."/>
            <person name="Lucas S."/>
            <person name="Grigoriev I.V."/>
            <person name="Schmitt R."/>
            <person name="Kirk D."/>
            <person name="Rokhsar D.S."/>
        </authorList>
    </citation>
    <scope>NUCLEOTIDE SEQUENCE [LARGE SCALE GENOMIC DNA]</scope>
    <source>
        <strain evidence="4">f. Nagariensis / Eve</strain>
    </source>
</reference>
<feature type="compositionally biased region" description="Acidic residues" evidence="1">
    <location>
        <begin position="973"/>
        <end position="1008"/>
    </location>
</feature>
<evidence type="ECO:0000256" key="2">
    <source>
        <dbReference type="SAM" id="SignalP"/>
    </source>
</evidence>
<feature type="chain" id="PRO_5003124362" description="EF-hand domain-containing protein" evidence="2">
    <location>
        <begin position="27"/>
        <end position="1025"/>
    </location>
</feature>
<name>D8UC97_VOLCA</name>
<dbReference type="OrthoDB" id="544551at2759"/>
<dbReference type="GeneID" id="9619136"/>
<evidence type="ECO:0008006" key="5">
    <source>
        <dbReference type="Google" id="ProtNLM"/>
    </source>
</evidence>
<keyword evidence="2" id="KW-0732">Signal</keyword>
<feature type="signal peptide" evidence="2">
    <location>
        <begin position="1"/>
        <end position="26"/>
    </location>
</feature>
<accession>D8UC97</accession>
<evidence type="ECO:0000256" key="1">
    <source>
        <dbReference type="SAM" id="MobiDB-lite"/>
    </source>
</evidence>
<feature type="region of interest" description="Disordered" evidence="1">
    <location>
        <begin position="704"/>
        <end position="725"/>
    </location>
</feature>
<dbReference type="STRING" id="3068.D8UC97"/>
<dbReference type="AlphaFoldDB" id="D8UC97"/>